<organism evidence="2 3">
    <name type="scientific">Candidatus Hakubella thermalkaliphila</name>
    <dbReference type="NCBI Taxonomy" id="2754717"/>
    <lineage>
        <taxon>Bacteria</taxon>
        <taxon>Bacillati</taxon>
        <taxon>Actinomycetota</taxon>
        <taxon>Actinomycetota incertae sedis</taxon>
        <taxon>Candidatus Hakubellales</taxon>
        <taxon>Candidatus Hakubellaceae</taxon>
        <taxon>Candidatus Hakubella</taxon>
    </lineage>
</organism>
<feature type="region of interest" description="Disordered" evidence="1">
    <location>
        <begin position="21"/>
        <end position="40"/>
    </location>
</feature>
<dbReference type="EMBL" id="BLRX01000242">
    <property type="protein sequence ID" value="GFP25871.1"/>
    <property type="molecule type" value="Genomic_DNA"/>
</dbReference>
<gene>
    <name evidence="2" type="ORF">HKBW3S25_01352</name>
</gene>
<dbReference type="AlphaFoldDB" id="A0A6V8P3K8"/>
<dbReference type="GO" id="GO:0016757">
    <property type="term" value="F:glycosyltransferase activity"/>
    <property type="evidence" value="ECO:0007669"/>
    <property type="project" value="UniProtKB-KW"/>
</dbReference>
<dbReference type="Gene3D" id="3.40.91.30">
    <property type="match status" value="1"/>
</dbReference>
<evidence type="ECO:0000256" key="1">
    <source>
        <dbReference type="SAM" id="MobiDB-lite"/>
    </source>
</evidence>
<feature type="non-terminal residue" evidence="2">
    <location>
        <position position="1"/>
    </location>
</feature>
<evidence type="ECO:0000313" key="2">
    <source>
        <dbReference type="EMBL" id="GFP25871.1"/>
    </source>
</evidence>
<reference evidence="2 3" key="1">
    <citation type="journal article" date="2020" name="Front. Microbiol.">
        <title>Single-cell genomics of novel Actinobacteria with the Wood-Ljungdahl pathway discovered in a serpentinizing system.</title>
        <authorList>
            <person name="Merino N."/>
            <person name="Kawai M."/>
            <person name="Boyd E.S."/>
            <person name="Colman D.R."/>
            <person name="McGlynn S.E."/>
            <person name="Nealson K.H."/>
            <person name="Kurokawa K."/>
            <person name="Hongoh Y."/>
        </authorList>
    </citation>
    <scope>NUCLEOTIDE SEQUENCE [LARGE SCALE GENOMIC DNA]</scope>
    <source>
        <strain evidence="2 3">S25</strain>
    </source>
</reference>
<name>A0A6V8P3K8_9ACTN</name>
<keyword evidence="2" id="KW-0328">Glycosyltransferase</keyword>
<keyword evidence="2" id="KW-0808">Transferase</keyword>
<comment type="caution">
    <text evidence="2">The sequence shown here is derived from an EMBL/GenBank/DDBJ whole genome shotgun (WGS) entry which is preliminary data.</text>
</comment>
<accession>A0A6V8P3K8</accession>
<protein>
    <submittedName>
        <fullName evidence="2">Hypoxanthine phosphoribosyltransferase</fullName>
    </submittedName>
</protein>
<proteinExistence type="predicted"/>
<evidence type="ECO:0000313" key="3">
    <source>
        <dbReference type="Proteomes" id="UP000543224"/>
    </source>
</evidence>
<dbReference type="Proteomes" id="UP000543224">
    <property type="component" value="Unassembled WGS sequence"/>
</dbReference>
<sequence length="148" mass="18372">DQKWPIRFRDFRTDLMSEKLSARRQDPNHKTIQKQSIKRRKRTKEDVVSFAHKSEAEFAKILDFYRIEWEYEPKSFAIEWDEQGKVTRWFTPDFYLPEFDLYIELTTMNQRLVTKKNQKLRLMRELYPDVRCKLFYKKDFDSLLLKYK</sequence>